<feature type="compositionally biased region" description="Polar residues" evidence="1">
    <location>
        <begin position="141"/>
        <end position="153"/>
    </location>
</feature>
<evidence type="ECO:0000313" key="2">
    <source>
        <dbReference type="EMBL" id="TSO57267.1"/>
    </source>
</evidence>
<feature type="compositionally biased region" description="Low complexity" evidence="1">
    <location>
        <begin position="308"/>
        <end position="317"/>
    </location>
</feature>
<dbReference type="OrthoDB" id="43122at2759"/>
<sequence length="363" mass="40259">MLGWVRALRQSACMDTDDIINRRCSSCQDFSQIGGSTESVNPLHAYRNQNKLCHTAGKADTENHRGRHSTTHSYDTQTRSLSLDRTGVDHFRYHGSGPSTPRSHYESRSHSPVDLRPQSLCTDEVRIHGNMWMTDTDVPETPTSLSDIKPSPTNQISTLTINNMVSEETNQNVNSSTNQRAEWFLSTSHWQDFIPLNIQEEELLSTNQNSDTAVNQERNQTTCVAMETFNQNSPSDAVLHQPIETSPDSHMTLNSEHSERKLCIYEEIPCKASKSAKEEEDGSAVGGVKGHHLNLSTSQNVTASSDFGENGENTATTEETEEETGSDIIRGKTAQNLYNCLSNNSGTSDSLHTPRVTVINTSL</sequence>
<comment type="caution">
    <text evidence="2">The sequence shown here is derived from an EMBL/GenBank/DDBJ whole genome shotgun (WGS) entry which is preliminary data.</text>
</comment>
<evidence type="ECO:0000256" key="1">
    <source>
        <dbReference type="SAM" id="MobiDB-lite"/>
    </source>
</evidence>
<keyword evidence="3" id="KW-1185">Reference proteome</keyword>
<dbReference type="EMBL" id="VCAZ01000068">
    <property type="protein sequence ID" value="TSO57267.1"/>
    <property type="molecule type" value="Genomic_DNA"/>
</dbReference>
<proteinExistence type="predicted"/>
<feature type="compositionally biased region" description="Polar residues" evidence="1">
    <location>
        <begin position="294"/>
        <end position="307"/>
    </location>
</feature>
<gene>
    <name evidence="2" type="ORF">Baya_10405</name>
</gene>
<feature type="region of interest" description="Disordered" evidence="1">
    <location>
        <begin position="275"/>
        <end position="329"/>
    </location>
</feature>
<name>A0A556UF56_BAGYA</name>
<feature type="region of interest" description="Disordered" evidence="1">
    <location>
        <begin position="92"/>
        <end position="116"/>
    </location>
</feature>
<feature type="region of interest" description="Disordered" evidence="1">
    <location>
        <begin position="134"/>
        <end position="153"/>
    </location>
</feature>
<organism evidence="2 3">
    <name type="scientific">Bagarius yarrelli</name>
    <name type="common">Goonch</name>
    <name type="synonym">Bagrus yarrelli</name>
    <dbReference type="NCBI Taxonomy" id="175774"/>
    <lineage>
        <taxon>Eukaryota</taxon>
        <taxon>Metazoa</taxon>
        <taxon>Chordata</taxon>
        <taxon>Craniata</taxon>
        <taxon>Vertebrata</taxon>
        <taxon>Euteleostomi</taxon>
        <taxon>Actinopterygii</taxon>
        <taxon>Neopterygii</taxon>
        <taxon>Teleostei</taxon>
        <taxon>Ostariophysi</taxon>
        <taxon>Siluriformes</taxon>
        <taxon>Sisoridae</taxon>
        <taxon>Sisorinae</taxon>
        <taxon>Bagarius</taxon>
    </lineage>
</organism>
<accession>A0A556UF56</accession>
<evidence type="ECO:0000313" key="3">
    <source>
        <dbReference type="Proteomes" id="UP000319801"/>
    </source>
</evidence>
<feature type="compositionally biased region" description="Basic and acidic residues" evidence="1">
    <location>
        <begin position="103"/>
        <end position="113"/>
    </location>
</feature>
<reference evidence="2 3" key="1">
    <citation type="journal article" date="2019" name="Genome Biol. Evol.">
        <title>Whole-Genome Sequencing of the Giant Devil Catfish, Bagarius yarrelli.</title>
        <authorList>
            <person name="Jiang W."/>
            <person name="Lv Y."/>
            <person name="Cheng L."/>
            <person name="Yang K."/>
            <person name="Chao B."/>
            <person name="Wang X."/>
            <person name="Li Y."/>
            <person name="Pan X."/>
            <person name="You X."/>
            <person name="Zhang Y."/>
            <person name="Yang J."/>
            <person name="Li J."/>
            <person name="Zhang X."/>
            <person name="Liu S."/>
            <person name="Sun C."/>
            <person name="Yang J."/>
            <person name="Shi Q."/>
        </authorList>
    </citation>
    <scope>NUCLEOTIDE SEQUENCE [LARGE SCALE GENOMIC DNA]</scope>
    <source>
        <strain evidence="2">JWS20170419001</strain>
        <tissue evidence="2">Muscle</tissue>
    </source>
</reference>
<dbReference type="AlphaFoldDB" id="A0A556UF56"/>
<feature type="region of interest" description="Disordered" evidence="1">
    <location>
        <begin position="59"/>
        <end position="78"/>
    </location>
</feature>
<protein>
    <submittedName>
        <fullName evidence="2">Uncharacterized protein</fullName>
    </submittedName>
</protein>
<dbReference type="Proteomes" id="UP000319801">
    <property type="component" value="Unassembled WGS sequence"/>
</dbReference>